<feature type="compositionally biased region" description="Polar residues" evidence="5">
    <location>
        <begin position="314"/>
        <end position="327"/>
    </location>
</feature>
<dbReference type="RefSeq" id="XP_046069283.1">
    <property type="nucleotide sequence ID" value="XM_046220723.1"/>
</dbReference>
<evidence type="ECO:0000259" key="6">
    <source>
        <dbReference type="PROSITE" id="PS50089"/>
    </source>
</evidence>
<comment type="caution">
    <text evidence="7">The sequence shown here is derived from an EMBL/GenBank/DDBJ whole genome shotgun (WGS) entry which is preliminary data.</text>
</comment>
<dbReference type="InterPro" id="IPR018957">
    <property type="entry name" value="Znf_C3HC4_RING-type"/>
</dbReference>
<evidence type="ECO:0000256" key="5">
    <source>
        <dbReference type="SAM" id="MobiDB-lite"/>
    </source>
</evidence>
<gene>
    <name evidence="7" type="ORF">BGW36DRAFT_429656</name>
</gene>
<accession>A0AAD4KKI4</accession>
<evidence type="ECO:0000256" key="2">
    <source>
        <dbReference type="ARBA" id="ARBA00022771"/>
    </source>
</evidence>
<feature type="compositionally biased region" description="Basic and acidic residues" evidence="5">
    <location>
        <begin position="123"/>
        <end position="133"/>
    </location>
</feature>
<dbReference type="Proteomes" id="UP001201262">
    <property type="component" value="Unassembled WGS sequence"/>
</dbReference>
<evidence type="ECO:0000256" key="1">
    <source>
        <dbReference type="ARBA" id="ARBA00022723"/>
    </source>
</evidence>
<dbReference type="SUPFAM" id="SSF57850">
    <property type="entry name" value="RING/U-box"/>
    <property type="match status" value="1"/>
</dbReference>
<organism evidence="7 8">
    <name type="scientific">Talaromyces proteolyticus</name>
    <dbReference type="NCBI Taxonomy" id="1131652"/>
    <lineage>
        <taxon>Eukaryota</taxon>
        <taxon>Fungi</taxon>
        <taxon>Dikarya</taxon>
        <taxon>Ascomycota</taxon>
        <taxon>Pezizomycotina</taxon>
        <taxon>Eurotiomycetes</taxon>
        <taxon>Eurotiomycetidae</taxon>
        <taxon>Eurotiales</taxon>
        <taxon>Trichocomaceae</taxon>
        <taxon>Talaromyces</taxon>
        <taxon>Talaromyces sect. Bacilispori</taxon>
    </lineage>
</organism>
<dbReference type="InterPro" id="IPR013083">
    <property type="entry name" value="Znf_RING/FYVE/PHD"/>
</dbReference>
<dbReference type="PANTHER" id="PTHR15898">
    <property type="entry name" value="BIFUNCTIONAL APOPTOSIS REGULATOR"/>
    <property type="match status" value="1"/>
</dbReference>
<feature type="compositionally biased region" description="Acidic residues" evidence="5">
    <location>
        <begin position="277"/>
        <end position="311"/>
    </location>
</feature>
<dbReference type="EMBL" id="JAJTJA010000009">
    <property type="protein sequence ID" value="KAH8693613.1"/>
    <property type="molecule type" value="Genomic_DNA"/>
</dbReference>
<dbReference type="GO" id="GO:0005634">
    <property type="term" value="C:nucleus"/>
    <property type="evidence" value="ECO:0007669"/>
    <property type="project" value="TreeGrafter"/>
</dbReference>
<dbReference type="GO" id="GO:0061630">
    <property type="term" value="F:ubiquitin protein ligase activity"/>
    <property type="evidence" value="ECO:0007669"/>
    <property type="project" value="TreeGrafter"/>
</dbReference>
<feature type="region of interest" description="Disordered" evidence="5">
    <location>
        <begin position="271"/>
        <end position="460"/>
    </location>
</feature>
<dbReference type="Gene3D" id="3.30.40.10">
    <property type="entry name" value="Zinc/RING finger domain, C3HC4 (zinc finger)"/>
    <property type="match status" value="1"/>
</dbReference>
<dbReference type="SMART" id="SM00184">
    <property type="entry name" value="RING"/>
    <property type="match status" value="1"/>
</dbReference>
<feature type="compositionally biased region" description="Acidic residues" evidence="5">
    <location>
        <begin position="363"/>
        <end position="382"/>
    </location>
</feature>
<dbReference type="InterPro" id="IPR017907">
    <property type="entry name" value="Znf_RING_CS"/>
</dbReference>
<dbReference type="Pfam" id="PF00097">
    <property type="entry name" value="zf-C3HC4"/>
    <property type="match status" value="1"/>
</dbReference>
<keyword evidence="2 4" id="KW-0863">Zinc-finger</keyword>
<dbReference type="GO" id="GO:0043161">
    <property type="term" value="P:proteasome-mediated ubiquitin-dependent protein catabolic process"/>
    <property type="evidence" value="ECO:0007669"/>
    <property type="project" value="TreeGrafter"/>
</dbReference>
<proteinExistence type="predicted"/>
<feature type="domain" description="RING-type" evidence="6">
    <location>
        <begin position="39"/>
        <end position="80"/>
    </location>
</feature>
<dbReference type="PROSITE" id="PS00518">
    <property type="entry name" value="ZF_RING_1"/>
    <property type="match status" value="1"/>
</dbReference>
<feature type="region of interest" description="Disordered" evidence="5">
    <location>
        <begin position="111"/>
        <end position="134"/>
    </location>
</feature>
<reference evidence="7" key="1">
    <citation type="submission" date="2021-12" db="EMBL/GenBank/DDBJ databases">
        <title>Convergent genome expansion in fungi linked to evolution of root-endophyte symbiosis.</title>
        <authorList>
            <consortium name="DOE Joint Genome Institute"/>
            <person name="Ke Y.-H."/>
            <person name="Bonito G."/>
            <person name="Liao H.-L."/>
            <person name="Looney B."/>
            <person name="Rojas-Flechas A."/>
            <person name="Nash J."/>
            <person name="Hameed K."/>
            <person name="Schadt C."/>
            <person name="Martin F."/>
            <person name="Crous P.W."/>
            <person name="Miettinen O."/>
            <person name="Magnuson J.K."/>
            <person name="Labbe J."/>
            <person name="Jacobson D."/>
            <person name="Doktycz M.J."/>
            <person name="Veneault-Fourrey C."/>
            <person name="Kuo A."/>
            <person name="Mondo S."/>
            <person name="Calhoun S."/>
            <person name="Riley R."/>
            <person name="Ohm R."/>
            <person name="LaButti K."/>
            <person name="Andreopoulos B."/>
            <person name="Pangilinan J."/>
            <person name="Nolan M."/>
            <person name="Tritt A."/>
            <person name="Clum A."/>
            <person name="Lipzen A."/>
            <person name="Daum C."/>
            <person name="Barry K."/>
            <person name="Grigoriev I.V."/>
            <person name="Vilgalys R."/>
        </authorList>
    </citation>
    <scope>NUCLEOTIDE SEQUENCE</scope>
    <source>
        <strain evidence="7">PMI_201</strain>
    </source>
</reference>
<keyword evidence="8" id="KW-1185">Reference proteome</keyword>
<sequence>MPPSAEPRTTRARSVAADTSGLLETLQGHVEDIRALLQCGICVRPLYEPYTLACGHTFCYGCLSSWFGSGRSHKTCPDCRAQVKTQPAPAYLVRTIVQMFTGRAELLDKGETTAEHSQNQQEEAQKLEKDKSNENPQTGGLFQGCFNPKAFPNGPIVDVEDGVMRCPNCSWELEEGSCQNCGYYVDDSVTTDSDFTDSTDYNEDMEDMEDIDDDDFGYYDDEWPEGHVFEPMPYPNQVFYGVQPFFPHHHHHIISHHHHHLHPLRAEWTSPTATRDTDDEDHTGSEDEDEDMDSFIDDDEIDGDNESEVDSGTDHSTVVGDQTWPTQHTREGSAGDFPTPALNAEFQDFSSISGESRDLDDHSGEEDDYGDEDDDDDDEEEEPIRPVPRRRLQSPYNPPGLASSLFAGNGIRGQTLGRRSRSGPRDGAAGTSASNAINVEDDSEDEMPVPATRRARLNRN</sequence>
<dbReference type="CDD" id="cd16568">
    <property type="entry name" value="RING-HC_ScPSH1-like"/>
    <property type="match status" value="1"/>
</dbReference>
<keyword evidence="1" id="KW-0479">Metal-binding</keyword>
<evidence type="ECO:0000256" key="3">
    <source>
        <dbReference type="ARBA" id="ARBA00022833"/>
    </source>
</evidence>
<evidence type="ECO:0000313" key="8">
    <source>
        <dbReference type="Proteomes" id="UP001201262"/>
    </source>
</evidence>
<dbReference type="PANTHER" id="PTHR15898:SF13">
    <property type="entry name" value="BIFUNCTIONAL APOPTOSIS REGULATOR"/>
    <property type="match status" value="1"/>
</dbReference>
<keyword evidence="3" id="KW-0862">Zinc</keyword>
<dbReference type="PROSITE" id="PS50089">
    <property type="entry name" value="ZF_RING_2"/>
    <property type="match status" value="1"/>
</dbReference>
<protein>
    <recommendedName>
        <fullName evidence="6">RING-type domain-containing protein</fullName>
    </recommendedName>
</protein>
<dbReference type="GO" id="GO:0008270">
    <property type="term" value="F:zinc ion binding"/>
    <property type="evidence" value="ECO:0007669"/>
    <property type="project" value="UniProtKB-KW"/>
</dbReference>
<dbReference type="GeneID" id="70251010"/>
<name>A0AAD4KKI4_9EURO</name>
<evidence type="ECO:0000256" key="4">
    <source>
        <dbReference type="PROSITE-ProRule" id="PRU00175"/>
    </source>
</evidence>
<dbReference type="AlphaFoldDB" id="A0AAD4KKI4"/>
<evidence type="ECO:0000313" key="7">
    <source>
        <dbReference type="EMBL" id="KAH8693613.1"/>
    </source>
</evidence>
<dbReference type="InterPro" id="IPR001841">
    <property type="entry name" value="Znf_RING"/>
</dbReference>